<dbReference type="EMBL" id="MCFJ01000012">
    <property type="protein sequence ID" value="ORY59940.1"/>
    <property type="molecule type" value="Genomic_DNA"/>
</dbReference>
<evidence type="ECO:0000256" key="3">
    <source>
        <dbReference type="ARBA" id="ARBA00022448"/>
    </source>
</evidence>
<keyword evidence="9 12" id="KW-0472">Membrane</keyword>
<evidence type="ECO:0000313" key="15">
    <source>
        <dbReference type="EMBL" id="ORY59940.1"/>
    </source>
</evidence>
<keyword evidence="5" id="KW-0677">Repeat</keyword>
<evidence type="ECO:0000259" key="14">
    <source>
        <dbReference type="PROSITE" id="PS50929"/>
    </source>
</evidence>
<evidence type="ECO:0000256" key="5">
    <source>
        <dbReference type="ARBA" id="ARBA00022737"/>
    </source>
</evidence>
<feature type="transmembrane region" description="Helical" evidence="12">
    <location>
        <begin position="609"/>
        <end position="634"/>
    </location>
</feature>
<dbReference type="GO" id="GO:0005524">
    <property type="term" value="F:ATP binding"/>
    <property type="evidence" value="ECO:0007669"/>
    <property type="project" value="UniProtKB-KW"/>
</dbReference>
<proteinExistence type="inferred from homology"/>
<evidence type="ECO:0000256" key="10">
    <source>
        <dbReference type="ARBA" id="ARBA00023180"/>
    </source>
</evidence>
<dbReference type="GO" id="GO:0016887">
    <property type="term" value="F:ATP hydrolysis activity"/>
    <property type="evidence" value="ECO:0007669"/>
    <property type="project" value="InterPro"/>
</dbReference>
<gene>
    <name evidence="15" type="ORF">BCR38DRAFT_397927</name>
</gene>
<keyword evidence="6" id="KW-0547">Nucleotide-binding</keyword>
<dbReference type="Proteomes" id="UP000193689">
    <property type="component" value="Unassembled WGS sequence"/>
</dbReference>
<dbReference type="InterPro" id="IPR036640">
    <property type="entry name" value="ABC1_TM_sf"/>
</dbReference>
<evidence type="ECO:0000256" key="12">
    <source>
        <dbReference type="SAM" id="Phobius"/>
    </source>
</evidence>
<dbReference type="SUPFAM" id="SSF90123">
    <property type="entry name" value="ABC transporter transmembrane region"/>
    <property type="match status" value="2"/>
</dbReference>
<dbReference type="PROSITE" id="PS00211">
    <property type="entry name" value="ABC_TRANSPORTER_1"/>
    <property type="match status" value="1"/>
</dbReference>
<keyword evidence="16" id="KW-1185">Reference proteome</keyword>
<dbReference type="InterPro" id="IPR003439">
    <property type="entry name" value="ABC_transporter-like_ATP-bd"/>
</dbReference>
<dbReference type="Pfam" id="PF00005">
    <property type="entry name" value="ABC_tran"/>
    <property type="match status" value="1"/>
</dbReference>
<dbReference type="CDD" id="cd18577">
    <property type="entry name" value="ABC_6TM_Pgp_ABCB1_D1_like"/>
    <property type="match status" value="1"/>
</dbReference>
<dbReference type="AlphaFoldDB" id="A0A1Y2DKY2"/>
<dbReference type="GO" id="GO:0005743">
    <property type="term" value="C:mitochondrial inner membrane"/>
    <property type="evidence" value="ECO:0007669"/>
    <property type="project" value="TreeGrafter"/>
</dbReference>
<evidence type="ECO:0000256" key="4">
    <source>
        <dbReference type="ARBA" id="ARBA00022692"/>
    </source>
</evidence>
<dbReference type="PANTHER" id="PTHR43394">
    <property type="entry name" value="ATP-DEPENDENT PERMEASE MDL1, MITOCHONDRIAL"/>
    <property type="match status" value="1"/>
</dbReference>
<dbReference type="Gene3D" id="1.20.1560.10">
    <property type="entry name" value="ABC transporter type 1, transmembrane domain"/>
    <property type="match status" value="1"/>
</dbReference>
<dbReference type="RefSeq" id="XP_040712374.1">
    <property type="nucleotide sequence ID" value="XM_040857676.1"/>
</dbReference>
<dbReference type="SUPFAM" id="SSF52540">
    <property type="entry name" value="P-loop containing nucleoside triphosphate hydrolases"/>
    <property type="match status" value="1"/>
</dbReference>
<feature type="transmembrane region" description="Helical" evidence="12">
    <location>
        <begin position="654"/>
        <end position="679"/>
    </location>
</feature>
<dbReference type="STRING" id="1141098.A0A1Y2DKY2"/>
<evidence type="ECO:0000256" key="11">
    <source>
        <dbReference type="SAM" id="MobiDB-lite"/>
    </source>
</evidence>
<evidence type="ECO:0000256" key="8">
    <source>
        <dbReference type="ARBA" id="ARBA00022989"/>
    </source>
</evidence>
<comment type="similarity">
    <text evidence="2">Belongs to the ABC transporter superfamily. ABCB family. Multidrug resistance exporter (TC 3.A.1.201) subfamily.</text>
</comment>
<comment type="caution">
    <text evidence="15">The sequence shown here is derived from an EMBL/GenBank/DDBJ whole genome shotgun (WGS) entry which is preliminary data.</text>
</comment>
<keyword evidence="15" id="KW-0378">Hydrolase</keyword>
<dbReference type="InterPro" id="IPR011527">
    <property type="entry name" value="ABC1_TM_dom"/>
</dbReference>
<keyword evidence="7" id="KW-0067">ATP-binding</keyword>
<reference evidence="15 16" key="1">
    <citation type="submission" date="2016-07" db="EMBL/GenBank/DDBJ databases">
        <title>Pervasive Adenine N6-methylation of Active Genes in Fungi.</title>
        <authorList>
            <consortium name="DOE Joint Genome Institute"/>
            <person name="Mondo S.J."/>
            <person name="Dannebaum R.O."/>
            <person name="Kuo R.C."/>
            <person name="Labutti K."/>
            <person name="Haridas S."/>
            <person name="Kuo A."/>
            <person name="Salamov A."/>
            <person name="Ahrendt S.R."/>
            <person name="Lipzen A."/>
            <person name="Sullivan W."/>
            <person name="Andreopoulos W.B."/>
            <person name="Clum A."/>
            <person name="Lindquist E."/>
            <person name="Daum C."/>
            <person name="Ramamoorthy G.K."/>
            <person name="Gryganskyi A."/>
            <person name="Culley D."/>
            <person name="Magnuson J.K."/>
            <person name="James T.Y."/>
            <person name="O'Malley M.A."/>
            <person name="Stajich J.E."/>
            <person name="Spatafora J.W."/>
            <person name="Visel A."/>
            <person name="Grigoriev I.V."/>
        </authorList>
    </citation>
    <scope>NUCLEOTIDE SEQUENCE [LARGE SCALE GENOMIC DNA]</scope>
    <source>
        <strain evidence="15 16">CBS 129021</strain>
    </source>
</reference>
<sequence>MRSKLDKYTLYYVYLAIAIFVVIYVSTVEFYYSGKRIIRALRNAYLKAILRQNMAYFDTHSPGEISTRIMSDMNLVQEGITSKASIALTAFATFATAFVINFIMYWKTALVLSPTFVAMVVIGSFGGAYVVKQHKIVMAQSSQASSLAEEAIASMRLVSAFGIQEHIAGKYSSCLTSARRPGIRSQNAIAGMIACSNAVPSLVYALTFWASSIFFVRGEVSVAALTTTALVVVIGAFVIVRIDPAAQALSSTVSSAEISLEEIARRSTQDPFASSGDCSATVKGDVEFRGVSLIYPSRDNRIVLHKVSFACPAMKITAILGVSGSGKSSIVALIERFYESTAGKVCLDRKDIQSLNLSWLRGQMALVGQEPRLFDATIFENIRYGELSRREKAIQESPEEIRERVISAARKANADDFITALPEGYQTQVGQKGFQLAGGQRQRISIARALIRNLSILLLDEAISALDSKSEATVQVAIEEAARQHTTIIIAHRLSTIRHSDNIIVMSEGRVAEQGTHDDIVARDGHYPSLVRAQQIYSGSSEGKLASSNDSHEGIEEAEAHSHGKDALVQDLNEKQPPDVSNFEKKIESLGLTRTLAFNVKHNSKEYPLLILGLCCSIIAGLAIPGQSVIFAKVLETLSLHSLRYHQLRNDIDLYAGLFLMVAGVAFLSWLGAGVAFAYSTEKLSHRLRDRCFISIMSQDVASSLFKPCDLTRLLLYTLRTRNILFCLTQI</sequence>
<dbReference type="Pfam" id="PF00664">
    <property type="entry name" value="ABC_membrane"/>
    <property type="match status" value="2"/>
</dbReference>
<name>A0A1Y2DKY2_9PEZI</name>
<accession>A0A1Y2DKY2</accession>
<evidence type="ECO:0000256" key="6">
    <source>
        <dbReference type="ARBA" id="ARBA00022741"/>
    </source>
</evidence>
<organism evidence="15 16">
    <name type="scientific">Pseudomassariella vexata</name>
    <dbReference type="NCBI Taxonomy" id="1141098"/>
    <lineage>
        <taxon>Eukaryota</taxon>
        <taxon>Fungi</taxon>
        <taxon>Dikarya</taxon>
        <taxon>Ascomycota</taxon>
        <taxon>Pezizomycotina</taxon>
        <taxon>Sordariomycetes</taxon>
        <taxon>Xylariomycetidae</taxon>
        <taxon>Amphisphaeriales</taxon>
        <taxon>Pseudomassariaceae</taxon>
        <taxon>Pseudomassariella</taxon>
    </lineage>
</organism>
<feature type="domain" description="ABC transmembrane type-1" evidence="14">
    <location>
        <begin position="611"/>
        <end position="702"/>
    </location>
</feature>
<feature type="transmembrane region" description="Helical" evidence="12">
    <location>
        <begin position="12"/>
        <end position="32"/>
    </location>
</feature>
<dbReference type="GeneID" id="63773888"/>
<dbReference type="InterPro" id="IPR039421">
    <property type="entry name" value="Type_1_exporter"/>
</dbReference>
<comment type="subcellular location">
    <subcellularLocation>
        <location evidence="1">Membrane</location>
        <topology evidence="1">Multi-pass membrane protein</topology>
    </subcellularLocation>
</comment>
<feature type="transmembrane region" description="Helical" evidence="12">
    <location>
        <begin position="222"/>
        <end position="240"/>
    </location>
</feature>
<dbReference type="GO" id="GO:0090374">
    <property type="term" value="P:oligopeptide export from mitochondrion"/>
    <property type="evidence" value="ECO:0007669"/>
    <property type="project" value="TreeGrafter"/>
</dbReference>
<dbReference type="InParanoid" id="A0A1Y2DKY2"/>
<keyword evidence="4 12" id="KW-0812">Transmembrane</keyword>
<dbReference type="PROSITE" id="PS50893">
    <property type="entry name" value="ABC_TRANSPORTER_2"/>
    <property type="match status" value="1"/>
</dbReference>
<feature type="compositionally biased region" description="Basic and acidic residues" evidence="11">
    <location>
        <begin position="550"/>
        <end position="563"/>
    </location>
</feature>
<evidence type="ECO:0000256" key="7">
    <source>
        <dbReference type="ARBA" id="ARBA00022840"/>
    </source>
</evidence>
<dbReference type="InterPro" id="IPR027417">
    <property type="entry name" value="P-loop_NTPase"/>
</dbReference>
<dbReference type="InterPro" id="IPR017871">
    <property type="entry name" value="ABC_transporter-like_CS"/>
</dbReference>
<evidence type="ECO:0000256" key="1">
    <source>
        <dbReference type="ARBA" id="ARBA00004141"/>
    </source>
</evidence>
<dbReference type="OrthoDB" id="416786at2759"/>
<dbReference type="PROSITE" id="PS50929">
    <property type="entry name" value="ABC_TM1F"/>
    <property type="match status" value="2"/>
</dbReference>
<evidence type="ECO:0000259" key="13">
    <source>
        <dbReference type="PROSITE" id="PS50893"/>
    </source>
</evidence>
<feature type="region of interest" description="Disordered" evidence="11">
    <location>
        <begin position="541"/>
        <end position="563"/>
    </location>
</feature>
<feature type="transmembrane region" description="Helical" evidence="12">
    <location>
        <begin position="86"/>
        <end position="106"/>
    </location>
</feature>
<evidence type="ECO:0000256" key="2">
    <source>
        <dbReference type="ARBA" id="ARBA00007577"/>
    </source>
</evidence>
<feature type="domain" description="ABC transmembrane type-1" evidence="14">
    <location>
        <begin position="1"/>
        <end position="242"/>
    </location>
</feature>
<dbReference type="GO" id="GO:0015421">
    <property type="term" value="F:ABC-type oligopeptide transporter activity"/>
    <property type="evidence" value="ECO:0007669"/>
    <property type="project" value="TreeGrafter"/>
</dbReference>
<dbReference type="InterPro" id="IPR003593">
    <property type="entry name" value="AAA+_ATPase"/>
</dbReference>
<protein>
    <submittedName>
        <fullName evidence="15">p-loop containing nucleoside triphosphate hydrolase protein</fullName>
    </submittedName>
</protein>
<dbReference type="FunFam" id="3.40.50.300:FF:000240">
    <property type="entry name" value="ABC transporter B family member 20"/>
    <property type="match status" value="1"/>
</dbReference>
<dbReference type="PANTHER" id="PTHR43394:SF11">
    <property type="entry name" value="ATP-BINDING CASSETTE TRANSPORTER"/>
    <property type="match status" value="1"/>
</dbReference>
<evidence type="ECO:0000256" key="9">
    <source>
        <dbReference type="ARBA" id="ARBA00023136"/>
    </source>
</evidence>
<evidence type="ECO:0000313" key="16">
    <source>
        <dbReference type="Proteomes" id="UP000193689"/>
    </source>
</evidence>
<feature type="transmembrane region" description="Helical" evidence="12">
    <location>
        <begin position="189"/>
        <end position="216"/>
    </location>
</feature>
<feature type="domain" description="ABC transporter" evidence="13">
    <location>
        <begin position="286"/>
        <end position="533"/>
    </location>
</feature>
<keyword evidence="10" id="KW-0325">Glycoprotein</keyword>
<feature type="transmembrane region" description="Helical" evidence="12">
    <location>
        <begin position="112"/>
        <end position="131"/>
    </location>
</feature>
<keyword evidence="3" id="KW-0813">Transport</keyword>
<dbReference type="Gene3D" id="3.40.50.300">
    <property type="entry name" value="P-loop containing nucleotide triphosphate hydrolases"/>
    <property type="match status" value="1"/>
</dbReference>
<keyword evidence="8 12" id="KW-1133">Transmembrane helix</keyword>
<dbReference type="SMART" id="SM00382">
    <property type="entry name" value="AAA"/>
    <property type="match status" value="1"/>
</dbReference>